<sequence length="88" mass="9398">ELLGIDLLASLVYTSASTESLKLSPWSAEVDTALQSVGNPRSDVLADSLPTPKYILMIICAATYSLKAIGYGLVLSVTSLRPKLRRSS</sequence>
<gene>
    <name evidence="2" type="ORF">Pmar_PMAR026038</name>
</gene>
<accession>C5LK92</accession>
<evidence type="ECO:0000313" key="3">
    <source>
        <dbReference type="Proteomes" id="UP000007800"/>
    </source>
</evidence>
<keyword evidence="1" id="KW-0812">Transmembrane</keyword>
<dbReference type="GeneID" id="9051218"/>
<dbReference type="EMBL" id="GG682743">
    <property type="protein sequence ID" value="EER02879.1"/>
    <property type="molecule type" value="Genomic_DNA"/>
</dbReference>
<dbReference type="AlphaFoldDB" id="C5LK92"/>
<dbReference type="Proteomes" id="UP000007800">
    <property type="component" value="Unassembled WGS sequence"/>
</dbReference>
<name>C5LK92_PERM5</name>
<protein>
    <submittedName>
        <fullName evidence="2">Uncharacterized protein</fullName>
    </submittedName>
</protein>
<organism evidence="3">
    <name type="scientific">Perkinsus marinus (strain ATCC 50983 / TXsc)</name>
    <dbReference type="NCBI Taxonomy" id="423536"/>
    <lineage>
        <taxon>Eukaryota</taxon>
        <taxon>Sar</taxon>
        <taxon>Alveolata</taxon>
        <taxon>Perkinsozoa</taxon>
        <taxon>Perkinsea</taxon>
        <taxon>Perkinsida</taxon>
        <taxon>Perkinsidae</taxon>
        <taxon>Perkinsus</taxon>
    </lineage>
</organism>
<keyword evidence="1" id="KW-0472">Membrane</keyword>
<reference evidence="2 3" key="1">
    <citation type="submission" date="2008-07" db="EMBL/GenBank/DDBJ databases">
        <authorList>
            <person name="El-Sayed N."/>
            <person name="Caler E."/>
            <person name="Inman J."/>
            <person name="Amedeo P."/>
            <person name="Hass B."/>
            <person name="Wortman J."/>
        </authorList>
    </citation>
    <scope>NUCLEOTIDE SEQUENCE [LARGE SCALE GENOMIC DNA]</scope>
    <source>
        <strain evidence="3">ATCC 50983 / TXsc</strain>
    </source>
</reference>
<keyword evidence="3" id="KW-1185">Reference proteome</keyword>
<keyword evidence="1" id="KW-1133">Transmembrane helix</keyword>
<dbReference type="RefSeq" id="XP_002771063.1">
    <property type="nucleotide sequence ID" value="XM_002771017.1"/>
</dbReference>
<evidence type="ECO:0000313" key="2">
    <source>
        <dbReference type="EMBL" id="EER02879.1"/>
    </source>
</evidence>
<evidence type="ECO:0000256" key="1">
    <source>
        <dbReference type="SAM" id="Phobius"/>
    </source>
</evidence>
<proteinExistence type="predicted"/>
<feature type="transmembrane region" description="Helical" evidence="1">
    <location>
        <begin position="54"/>
        <end position="77"/>
    </location>
</feature>
<feature type="non-terminal residue" evidence="2">
    <location>
        <position position="1"/>
    </location>
</feature>
<dbReference type="InParanoid" id="C5LK92"/>
<feature type="non-terminal residue" evidence="2">
    <location>
        <position position="88"/>
    </location>
</feature>